<evidence type="ECO:0000313" key="3">
    <source>
        <dbReference type="Proteomes" id="UP000217141"/>
    </source>
</evidence>
<evidence type="ECO:0000256" key="1">
    <source>
        <dbReference type="SAM" id="SignalP"/>
    </source>
</evidence>
<feature type="chain" id="PRO_5013190841" evidence="1">
    <location>
        <begin position="26"/>
        <end position="229"/>
    </location>
</feature>
<feature type="signal peptide" evidence="1">
    <location>
        <begin position="1"/>
        <end position="25"/>
    </location>
</feature>
<gene>
    <name evidence="2" type="ORF">CJD35_12980</name>
</gene>
<organism evidence="2 3">
    <name type="scientific">Sphingobium xenophagum</name>
    <dbReference type="NCBI Taxonomy" id="121428"/>
    <lineage>
        <taxon>Bacteria</taxon>
        <taxon>Pseudomonadati</taxon>
        <taxon>Pseudomonadota</taxon>
        <taxon>Alphaproteobacteria</taxon>
        <taxon>Sphingomonadales</taxon>
        <taxon>Sphingomonadaceae</taxon>
        <taxon>Sphingobium</taxon>
    </lineage>
</organism>
<dbReference type="RefSeq" id="WP_017184432.1">
    <property type="nucleotide sequence ID" value="NZ_CP022745.1"/>
</dbReference>
<dbReference type="KEGG" id="shyd:CJD35_12980"/>
<sequence length="229" mass="25378">MSSLRQTIFGLFALCAAMAALPAHAAEDEQIWLQAIAQGPVSGDIVYFAEIQSRFGRDMGGLDQMLLRPAIGVKLSDRLTVFQGYAYVRTPQSGGGETREHRSFQQINWSLGKVARGPLSSRTRLEQRWVSSGDDMGWRLRQMIRLAVPLTERSGGVSALAYAEGFVALNDTDWGARDGFDRLRSFAGLELPLAGKSTMEVGYLNQYVKNRGRADDVDHVLLVTLQLRR</sequence>
<dbReference type="InterPro" id="IPR019619">
    <property type="entry name" value="DUF2490"/>
</dbReference>
<name>A0A249MVR7_SPHXE</name>
<keyword evidence="1" id="KW-0732">Signal</keyword>
<dbReference type="Pfam" id="PF10677">
    <property type="entry name" value="DUF2490"/>
    <property type="match status" value="1"/>
</dbReference>
<dbReference type="EMBL" id="CP022745">
    <property type="protein sequence ID" value="ASY45247.1"/>
    <property type="molecule type" value="Genomic_DNA"/>
</dbReference>
<proteinExistence type="predicted"/>
<protein>
    <submittedName>
        <fullName evidence="2">DUF2490 domain-containing protein</fullName>
    </submittedName>
</protein>
<reference evidence="2 3" key="1">
    <citation type="submission" date="2017-08" db="EMBL/GenBank/DDBJ databases">
        <title>Whole Genome Sequence of Sphingobium hydrophobicum C1: Insights into Adaption to the Electronic-waste Contaminated Sediment.</title>
        <authorList>
            <person name="Song D."/>
            <person name="Chen X."/>
            <person name="Xu M."/>
        </authorList>
    </citation>
    <scope>NUCLEOTIDE SEQUENCE [LARGE SCALE GENOMIC DNA]</scope>
    <source>
        <strain evidence="2 3">C1</strain>
    </source>
</reference>
<evidence type="ECO:0000313" key="2">
    <source>
        <dbReference type="EMBL" id="ASY45247.1"/>
    </source>
</evidence>
<dbReference type="Proteomes" id="UP000217141">
    <property type="component" value="Chromosome I"/>
</dbReference>
<dbReference type="AlphaFoldDB" id="A0A249MVR7"/>
<accession>A0A249MVR7</accession>